<dbReference type="EMBL" id="QNRJ01000016">
    <property type="protein sequence ID" value="RBP02250.1"/>
    <property type="molecule type" value="Genomic_DNA"/>
</dbReference>
<sequence length="281" mass="32313">MRVIFSVMLTFFLVISNAYGMKVPQVDLHVSHEEYAISFLPVLKGEVAVLHLASGKNYLINTGPLQESKQLYYYLNQMHIDNIKGIILTEKREVHEDMITELDKKYSIKEIITGRSLAEAIQKKGSFTIHTITEDQSYPLSKELALNVMHEDNDKGEGLDFSITFFHHRFLWLSSQSLHSEKVLLTKPLKNVNIVKIPLHSKSESMSHSLLKHIDPQTALLYRSKERLLNGEMLEAINEAWIDLYLTGQHGLIAIKFNKRNYEVLTFDQEDGVFKEEDGTH</sequence>
<dbReference type="SUPFAM" id="SSF56281">
    <property type="entry name" value="Metallo-hydrolase/oxidoreductase"/>
    <property type="match status" value="1"/>
</dbReference>
<gene>
    <name evidence="1" type="ORF">DET59_11626</name>
</gene>
<proteinExistence type="predicted"/>
<dbReference type="AlphaFoldDB" id="A0A366EKK6"/>
<evidence type="ECO:0000313" key="2">
    <source>
        <dbReference type="Proteomes" id="UP000252118"/>
    </source>
</evidence>
<reference evidence="1 2" key="1">
    <citation type="submission" date="2018-06" db="EMBL/GenBank/DDBJ databases">
        <title>Freshwater and sediment microbial communities from various areas in North America, analyzing microbe dynamics in response to fracking.</title>
        <authorList>
            <person name="Lamendella R."/>
        </authorList>
    </citation>
    <scope>NUCLEOTIDE SEQUENCE [LARGE SCALE GENOMIC DNA]</scope>
    <source>
        <strain evidence="1 2">97B</strain>
    </source>
</reference>
<keyword evidence="1" id="KW-0378">Hydrolase</keyword>
<dbReference type="GO" id="GO:0016787">
    <property type="term" value="F:hydrolase activity"/>
    <property type="evidence" value="ECO:0007669"/>
    <property type="project" value="UniProtKB-KW"/>
</dbReference>
<comment type="caution">
    <text evidence="1">The sequence shown here is derived from an EMBL/GenBank/DDBJ whole genome shotgun (WGS) entry which is preliminary data.</text>
</comment>
<evidence type="ECO:0000313" key="1">
    <source>
        <dbReference type="EMBL" id="RBP02250.1"/>
    </source>
</evidence>
<protein>
    <submittedName>
        <fullName evidence="1">Beta-lactamase superfamily II metal-dependent hydrolase</fullName>
    </submittedName>
</protein>
<organism evidence="1 2">
    <name type="scientific">Rossellomorea aquimaris</name>
    <dbReference type="NCBI Taxonomy" id="189382"/>
    <lineage>
        <taxon>Bacteria</taxon>
        <taxon>Bacillati</taxon>
        <taxon>Bacillota</taxon>
        <taxon>Bacilli</taxon>
        <taxon>Bacillales</taxon>
        <taxon>Bacillaceae</taxon>
        <taxon>Rossellomorea</taxon>
    </lineage>
</organism>
<accession>A0A366EKK6</accession>
<dbReference type="Gene3D" id="3.60.15.10">
    <property type="entry name" value="Ribonuclease Z/Hydroxyacylglutathione hydrolase-like"/>
    <property type="match status" value="1"/>
</dbReference>
<dbReference type="OrthoDB" id="2696637at2"/>
<dbReference type="InterPro" id="IPR036866">
    <property type="entry name" value="RibonucZ/Hydroxyglut_hydro"/>
</dbReference>
<dbReference type="RefSeq" id="WP_113970683.1">
    <property type="nucleotide sequence ID" value="NZ_QNRJ01000016.1"/>
</dbReference>
<dbReference type="Proteomes" id="UP000252118">
    <property type="component" value="Unassembled WGS sequence"/>
</dbReference>
<name>A0A366EKK6_9BACI</name>